<dbReference type="AlphaFoldDB" id="A0A7G9L0I9"/>
<dbReference type="PROSITE" id="PS52015">
    <property type="entry name" value="TONB_CTD"/>
    <property type="match status" value="1"/>
</dbReference>
<dbReference type="InterPro" id="IPR037682">
    <property type="entry name" value="TonB_C"/>
</dbReference>
<feature type="domain" description="TonB C-terminal" evidence="3">
    <location>
        <begin position="128"/>
        <end position="218"/>
    </location>
</feature>
<dbReference type="Pfam" id="PF03544">
    <property type="entry name" value="TonB_C"/>
    <property type="match status" value="1"/>
</dbReference>
<protein>
    <submittedName>
        <fullName evidence="4">Energy transducer TonB</fullName>
    </submittedName>
</protein>
<evidence type="ECO:0000313" key="4">
    <source>
        <dbReference type="EMBL" id="QNM82138.1"/>
    </source>
</evidence>
<dbReference type="EMBL" id="CP060697">
    <property type="protein sequence ID" value="QNM82138.1"/>
    <property type="molecule type" value="Genomic_DNA"/>
</dbReference>
<feature type="transmembrane region" description="Helical" evidence="2">
    <location>
        <begin position="20"/>
        <end position="37"/>
    </location>
</feature>
<keyword evidence="5" id="KW-1185">Reference proteome</keyword>
<dbReference type="Proteomes" id="UP000515861">
    <property type="component" value="Chromosome"/>
</dbReference>
<keyword evidence="2" id="KW-1133">Transmembrane helix</keyword>
<evidence type="ECO:0000259" key="3">
    <source>
        <dbReference type="PROSITE" id="PS52015"/>
    </source>
</evidence>
<dbReference type="SUPFAM" id="SSF74653">
    <property type="entry name" value="TolA/TonB C-terminal domain"/>
    <property type="match status" value="1"/>
</dbReference>
<dbReference type="RefSeq" id="WP_187479093.1">
    <property type="nucleotide sequence ID" value="NZ_CP060697.1"/>
</dbReference>
<reference evidence="4 5" key="1">
    <citation type="submission" date="2020-08" db="EMBL/GenBank/DDBJ databases">
        <title>Sphingomonas sp. sand1-3 16S ribosomal RNA gene Genome sequencing and assembly.</title>
        <authorList>
            <person name="Kang M."/>
        </authorList>
    </citation>
    <scope>NUCLEOTIDE SEQUENCE [LARGE SCALE GENOMIC DNA]</scope>
    <source>
        <strain evidence="5">sand1-3</strain>
    </source>
</reference>
<feature type="compositionally biased region" description="Pro residues" evidence="1">
    <location>
        <begin position="85"/>
        <end position="106"/>
    </location>
</feature>
<organism evidence="4 5">
    <name type="scientific">Sphingomonas sabuli</name>
    <dbReference type="NCBI Taxonomy" id="2764186"/>
    <lineage>
        <taxon>Bacteria</taxon>
        <taxon>Pseudomonadati</taxon>
        <taxon>Pseudomonadota</taxon>
        <taxon>Alphaproteobacteria</taxon>
        <taxon>Sphingomonadales</taxon>
        <taxon>Sphingomonadaceae</taxon>
        <taxon>Sphingomonas</taxon>
    </lineage>
</organism>
<feature type="region of interest" description="Disordered" evidence="1">
    <location>
        <begin position="54"/>
        <end position="123"/>
    </location>
</feature>
<dbReference type="Gene3D" id="3.30.1150.10">
    <property type="match status" value="1"/>
</dbReference>
<evidence type="ECO:0000256" key="2">
    <source>
        <dbReference type="SAM" id="Phobius"/>
    </source>
</evidence>
<dbReference type="InterPro" id="IPR051045">
    <property type="entry name" value="TonB-dependent_transducer"/>
</dbReference>
<proteinExistence type="predicted"/>
<dbReference type="KEGG" id="ssau:H8M03_08880"/>
<sequence length="218" mass="23060">MSVYAPVPAFADRARHPRALVIIVGAHAALLAAVISARMDMPVPWAPTATTVTLVPEDPVPPENPPPERPKSATPAKETVRPVDPVVPTPPLNPPSLDPTPLPPIDPGASIGSGNSVTPGLPADPVRVGPRFATPESRVRPPYPAQKISSEEEAALRLRLSIDAQGRVTAVDGVGANDPVFLVAARRHIIANWRYRPATENGKPVASSTVITLRFELD</sequence>
<accession>A0A7G9L0I9</accession>
<keyword evidence="2" id="KW-0472">Membrane</keyword>
<gene>
    <name evidence="4" type="ORF">H8M03_08880</name>
</gene>
<evidence type="ECO:0000256" key="1">
    <source>
        <dbReference type="SAM" id="MobiDB-lite"/>
    </source>
</evidence>
<dbReference type="GO" id="GO:0055085">
    <property type="term" value="P:transmembrane transport"/>
    <property type="evidence" value="ECO:0007669"/>
    <property type="project" value="InterPro"/>
</dbReference>
<keyword evidence="2" id="KW-0812">Transmembrane</keyword>
<name>A0A7G9L0I9_9SPHN</name>
<dbReference type="PANTHER" id="PTHR33446">
    <property type="entry name" value="PROTEIN TONB-RELATED"/>
    <property type="match status" value="1"/>
</dbReference>
<evidence type="ECO:0000313" key="5">
    <source>
        <dbReference type="Proteomes" id="UP000515861"/>
    </source>
</evidence>